<evidence type="ECO:0000313" key="7">
    <source>
        <dbReference type="Proteomes" id="UP000276991"/>
    </source>
</evidence>
<dbReference type="SUPFAM" id="SSF81324">
    <property type="entry name" value="Voltage-gated potassium channels"/>
    <property type="match status" value="1"/>
</dbReference>
<dbReference type="STRING" id="6277.A0A498SGQ8"/>
<dbReference type="GO" id="GO:0005634">
    <property type="term" value="C:nucleus"/>
    <property type="evidence" value="ECO:0007669"/>
    <property type="project" value="UniProtKB-SubCell"/>
</dbReference>
<dbReference type="OrthoDB" id="66982at2759"/>
<dbReference type="CDD" id="cd22926">
    <property type="entry name" value="HFD_SPT3"/>
    <property type="match status" value="1"/>
</dbReference>
<gene>
    <name evidence="6" type="ORF">NAV_LOCUS3942</name>
</gene>
<protein>
    <submittedName>
        <fullName evidence="6">Uncharacterized protein</fullName>
    </submittedName>
</protein>
<evidence type="ECO:0000256" key="1">
    <source>
        <dbReference type="ARBA" id="ARBA00004123"/>
    </source>
</evidence>
<dbReference type="PANTHER" id="PTHR11380:SF16">
    <property type="entry name" value="TRANSCRIPTION INITIATION PROTEIN SPT3 HOMOLOG"/>
    <property type="match status" value="1"/>
</dbReference>
<evidence type="ECO:0000256" key="4">
    <source>
        <dbReference type="ARBA" id="ARBA00023242"/>
    </source>
</evidence>
<keyword evidence="7" id="KW-1185">Reference proteome</keyword>
<feature type="transmembrane region" description="Helical" evidence="5">
    <location>
        <begin position="276"/>
        <end position="297"/>
    </location>
</feature>
<dbReference type="Proteomes" id="UP000276991">
    <property type="component" value="Unassembled WGS sequence"/>
</dbReference>
<dbReference type="Pfam" id="PF02269">
    <property type="entry name" value="TFIID-18kDa"/>
    <property type="match status" value="1"/>
</dbReference>
<evidence type="ECO:0000256" key="5">
    <source>
        <dbReference type="SAM" id="Phobius"/>
    </source>
</evidence>
<dbReference type="Gene3D" id="1.10.287.70">
    <property type="match status" value="1"/>
</dbReference>
<dbReference type="GO" id="GO:0006366">
    <property type="term" value="P:transcription by RNA polymerase II"/>
    <property type="evidence" value="ECO:0007669"/>
    <property type="project" value="InterPro"/>
</dbReference>
<evidence type="ECO:0000256" key="2">
    <source>
        <dbReference type="ARBA" id="ARBA00023015"/>
    </source>
</evidence>
<proteinExistence type="predicted"/>
<keyword evidence="3" id="KW-0804">Transcription</keyword>
<accession>A0A498SGQ8</accession>
<evidence type="ECO:0000313" key="6">
    <source>
        <dbReference type="EMBL" id="VBB29134.1"/>
    </source>
</evidence>
<keyword evidence="2" id="KW-0805">Transcription regulation</keyword>
<keyword evidence="5" id="KW-0812">Transmembrane</keyword>
<keyword evidence="5" id="KW-1133">Transmembrane helix</keyword>
<reference evidence="6 7" key="1">
    <citation type="submission" date="2018-08" db="EMBL/GenBank/DDBJ databases">
        <authorList>
            <person name="Laetsch R D."/>
            <person name="Stevens L."/>
            <person name="Kumar S."/>
            <person name="Blaxter L. M."/>
        </authorList>
    </citation>
    <scope>NUCLEOTIDE SEQUENCE [LARGE SCALE GENOMIC DNA]</scope>
</reference>
<sequence>MARSSVPEDIYEIVGKLMFAYGDEAEPIEICQQHVTDILRDQMMDAVNRAKKYASLRGCKRLECVDFLFLLRKKPFHLGRIYRMAKSADLLKGFHEDYDTECDILAEVPTSNSDFCGKEAQSIYDTVGLFDVTGELQRYLKSDVKIDEEKRERLKRLSERTALMDEDEYKEYTIARTYSFCSGHGVRKAKIGRFLKWVGDPEIAPSALMILNYIACEIICCLVEGALWSRKEEGKNHFVDIYPFKALQPRHYEESLRRNKAYMIGGDVTPENSVDMFVIFGLIVIGLALFSMCIDVLQIKFEWLFEELLVTLLMECKQKSVPAEKIKIPTEIDFVSLWRLWRKRMRKRKMQRKNTITNIILLRFKRD</sequence>
<name>A0A498SGQ8_ACAVI</name>
<dbReference type="AlphaFoldDB" id="A0A498SGQ8"/>
<organism evidence="6 7">
    <name type="scientific">Acanthocheilonema viteae</name>
    <name type="common">Filarial nematode worm</name>
    <name type="synonym">Dipetalonema viteae</name>
    <dbReference type="NCBI Taxonomy" id="6277"/>
    <lineage>
        <taxon>Eukaryota</taxon>
        <taxon>Metazoa</taxon>
        <taxon>Ecdysozoa</taxon>
        <taxon>Nematoda</taxon>
        <taxon>Chromadorea</taxon>
        <taxon>Rhabditida</taxon>
        <taxon>Spirurina</taxon>
        <taxon>Spiruromorpha</taxon>
        <taxon>Filarioidea</taxon>
        <taxon>Onchocercidae</taxon>
        <taxon>Acanthocheilonema</taxon>
    </lineage>
</organism>
<evidence type="ECO:0000256" key="3">
    <source>
        <dbReference type="ARBA" id="ARBA00023163"/>
    </source>
</evidence>
<keyword evidence="5" id="KW-0472">Membrane</keyword>
<dbReference type="PANTHER" id="PTHR11380">
    <property type="entry name" value="TRANSCRIPTION INITIATION FACTOR TFIID/SUPT3-RELATED"/>
    <property type="match status" value="1"/>
</dbReference>
<comment type="subcellular location">
    <subcellularLocation>
        <location evidence="1">Nucleus</location>
    </subcellularLocation>
</comment>
<keyword evidence="4" id="KW-0539">Nucleus</keyword>
<dbReference type="InterPro" id="IPR003195">
    <property type="entry name" value="TFIID_TAF13"/>
</dbReference>
<dbReference type="EMBL" id="UPTC01000546">
    <property type="protein sequence ID" value="VBB29134.1"/>
    <property type="molecule type" value="Genomic_DNA"/>
</dbReference>